<dbReference type="EMBL" id="DAAUQX010000032">
    <property type="protein sequence ID" value="HAF2129263.1"/>
    <property type="molecule type" value="Genomic_DNA"/>
</dbReference>
<evidence type="ECO:0000313" key="2">
    <source>
        <dbReference type="EMBL" id="HAF2129263.1"/>
    </source>
</evidence>
<proteinExistence type="predicted"/>
<name>A0A743P4J2_SALER</name>
<dbReference type="InterPro" id="IPR010093">
    <property type="entry name" value="SinI_DNA-bd"/>
</dbReference>
<dbReference type="NCBIfam" id="TIGR01764">
    <property type="entry name" value="excise"/>
    <property type="match status" value="1"/>
</dbReference>
<dbReference type="InterPro" id="IPR041657">
    <property type="entry name" value="HTH_17"/>
</dbReference>
<dbReference type="SUPFAM" id="SSF46955">
    <property type="entry name" value="Putative DNA-binding domain"/>
    <property type="match status" value="1"/>
</dbReference>
<feature type="domain" description="Helix-turn-helix" evidence="1">
    <location>
        <begin position="8"/>
        <end position="59"/>
    </location>
</feature>
<evidence type="ECO:0000259" key="1">
    <source>
        <dbReference type="Pfam" id="PF12728"/>
    </source>
</evidence>
<dbReference type="GO" id="GO:0003677">
    <property type="term" value="F:DNA binding"/>
    <property type="evidence" value="ECO:0007669"/>
    <property type="project" value="InterPro"/>
</dbReference>
<reference evidence="2" key="2">
    <citation type="submission" date="2020-02" db="EMBL/GenBank/DDBJ databases">
        <authorList>
            <consortium name="NCBI Pathogen Detection Project"/>
        </authorList>
    </citation>
    <scope>NUCLEOTIDE SEQUENCE</scope>
    <source>
        <strain evidence="2">MA.CK_00/00001968</strain>
    </source>
</reference>
<comment type="caution">
    <text evidence="2">The sequence shown here is derived from an EMBL/GenBank/DDBJ whole genome shotgun (WGS) entry which is preliminary data.</text>
</comment>
<gene>
    <name evidence="2" type="ORF">G9F27_003478</name>
</gene>
<reference evidence="2" key="1">
    <citation type="journal article" date="2018" name="Genome Biol.">
        <title>SKESA: strategic k-mer extension for scrupulous assemblies.</title>
        <authorList>
            <person name="Souvorov A."/>
            <person name="Agarwala R."/>
            <person name="Lipman D.J."/>
        </authorList>
    </citation>
    <scope>NUCLEOTIDE SEQUENCE</scope>
    <source>
        <strain evidence="2">MA.CK_00/00001968</strain>
    </source>
</reference>
<dbReference type="AlphaFoldDB" id="A0A743P4J2"/>
<dbReference type="Pfam" id="PF12728">
    <property type="entry name" value="HTH_17"/>
    <property type="match status" value="1"/>
</dbReference>
<accession>A0A743P4J2</accession>
<protein>
    <submittedName>
        <fullName evidence="2">Helix-turn-helix domain-containing protein</fullName>
    </submittedName>
</protein>
<sequence length="73" mass="8259">MESKGKRMTRQEAADYIGVCSGTLANWASTGRVQIPFYKAGLSKVLYYKSDLDAYIESTRRLQAPPRRKKATE</sequence>
<dbReference type="InterPro" id="IPR009061">
    <property type="entry name" value="DNA-bd_dom_put_sf"/>
</dbReference>
<organism evidence="2">
    <name type="scientific">Salmonella enterica</name>
    <name type="common">Salmonella choleraesuis</name>
    <dbReference type="NCBI Taxonomy" id="28901"/>
    <lineage>
        <taxon>Bacteria</taxon>
        <taxon>Pseudomonadati</taxon>
        <taxon>Pseudomonadota</taxon>
        <taxon>Gammaproteobacteria</taxon>
        <taxon>Enterobacterales</taxon>
        <taxon>Enterobacteriaceae</taxon>
        <taxon>Salmonella</taxon>
    </lineage>
</organism>